<dbReference type="PANTHER" id="PTHR43731:SF14">
    <property type="entry name" value="PRESENILIN-ASSOCIATED RHOMBOID-LIKE PROTEIN, MITOCHONDRIAL"/>
    <property type="match status" value="1"/>
</dbReference>
<feature type="compositionally biased region" description="Low complexity" evidence="7">
    <location>
        <begin position="14"/>
        <end position="26"/>
    </location>
</feature>
<evidence type="ECO:0000256" key="1">
    <source>
        <dbReference type="ARBA" id="ARBA00004141"/>
    </source>
</evidence>
<dbReference type="PANTHER" id="PTHR43731">
    <property type="entry name" value="RHOMBOID PROTEASE"/>
    <property type="match status" value="1"/>
</dbReference>
<gene>
    <name evidence="10" type="ORF">GCM10023167_01040</name>
</gene>
<evidence type="ECO:0000313" key="10">
    <source>
        <dbReference type="EMBL" id="GAA4382517.1"/>
    </source>
</evidence>
<dbReference type="Proteomes" id="UP001500642">
    <property type="component" value="Unassembled WGS sequence"/>
</dbReference>
<keyword evidence="3 8" id="KW-0812">Transmembrane</keyword>
<name>A0ABP8J022_9MICO</name>
<keyword evidence="6 8" id="KW-0472">Membrane</keyword>
<comment type="similarity">
    <text evidence="2">Belongs to the peptidase S54 family.</text>
</comment>
<dbReference type="EMBL" id="BAABGL010000002">
    <property type="protein sequence ID" value="GAA4382517.1"/>
    <property type="molecule type" value="Genomic_DNA"/>
</dbReference>
<evidence type="ECO:0000256" key="4">
    <source>
        <dbReference type="ARBA" id="ARBA00022801"/>
    </source>
</evidence>
<feature type="transmembrane region" description="Helical" evidence="8">
    <location>
        <begin position="169"/>
        <end position="190"/>
    </location>
</feature>
<accession>A0ABP8J022</accession>
<dbReference type="InterPro" id="IPR050925">
    <property type="entry name" value="Rhomboid_protease_S54"/>
</dbReference>
<evidence type="ECO:0000256" key="7">
    <source>
        <dbReference type="SAM" id="MobiDB-lite"/>
    </source>
</evidence>
<sequence>MRRGRPSVTDPMADEPSTPETPDSTPAGEPSGVPSSPRVPNSPGLPAPAEAPAGSGHPAAGPRAHVTHVLMGLIGAVFLLQYIPPLGLLERFGFMPALAAEQPWRMLTHAFIHSQPSPLHVGFNLLALFFFGSFLERAIGHVRFAVLYVLGALGGAVCVLVLADPTSPASWFALHVGASGAVFALVGALLTPTRELDRNLGGVLALVALNAAIPLVEPNISWESHLGGLITGFLLGCAALLPPPRRRPLVFGVAALLMVAVLAGLTVLKLLAVASLPPALSTF</sequence>
<feature type="transmembrane region" description="Helical" evidence="8">
    <location>
        <begin position="117"/>
        <end position="135"/>
    </location>
</feature>
<feature type="transmembrane region" description="Helical" evidence="8">
    <location>
        <begin position="142"/>
        <end position="163"/>
    </location>
</feature>
<feature type="transmembrane region" description="Helical" evidence="8">
    <location>
        <begin position="222"/>
        <end position="242"/>
    </location>
</feature>
<keyword evidence="11" id="KW-1185">Reference proteome</keyword>
<feature type="transmembrane region" description="Helical" evidence="8">
    <location>
        <begin position="66"/>
        <end position="83"/>
    </location>
</feature>
<reference evidence="11" key="1">
    <citation type="journal article" date="2019" name="Int. J. Syst. Evol. Microbiol.">
        <title>The Global Catalogue of Microorganisms (GCM) 10K type strain sequencing project: providing services to taxonomists for standard genome sequencing and annotation.</title>
        <authorList>
            <consortium name="The Broad Institute Genomics Platform"/>
            <consortium name="The Broad Institute Genome Sequencing Center for Infectious Disease"/>
            <person name="Wu L."/>
            <person name="Ma J."/>
        </authorList>
    </citation>
    <scope>NUCLEOTIDE SEQUENCE [LARGE SCALE GENOMIC DNA]</scope>
    <source>
        <strain evidence="11">JCM 17808</strain>
    </source>
</reference>
<dbReference type="Gene3D" id="1.20.1540.10">
    <property type="entry name" value="Rhomboid-like"/>
    <property type="match status" value="1"/>
</dbReference>
<feature type="domain" description="Peptidase S54 rhomboid" evidence="9">
    <location>
        <begin position="101"/>
        <end position="238"/>
    </location>
</feature>
<evidence type="ECO:0000256" key="5">
    <source>
        <dbReference type="ARBA" id="ARBA00022989"/>
    </source>
</evidence>
<keyword evidence="4" id="KW-0378">Hydrolase</keyword>
<comment type="caution">
    <text evidence="10">The sequence shown here is derived from an EMBL/GenBank/DDBJ whole genome shotgun (WGS) entry which is preliminary data.</text>
</comment>
<dbReference type="SUPFAM" id="SSF144091">
    <property type="entry name" value="Rhomboid-like"/>
    <property type="match status" value="1"/>
</dbReference>
<protein>
    <recommendedName>
        <fullName evidence="9">Peptidase S54 rhomboid domain-containing protein</fullName>
    </recommendedName>
</protein>
<dbReference type="Pfam" id="PF01694">
    <property type="entry name" value="Rhomboid"/>
    <property type="match status" value="1"/>
</dbReference>
<feature type="compositionally biased region" description="Low complexity" evidence="7">
    <location>
        <begin position="47"/>
        <end position="60"/>
    </location>
</feature>
<feature type="region of interest" description="Disordered" evidence="7">
    <location>
        <begin position="1"/>
        <end position="60"/>
    </location>
</feature>
<organism evidence="10 11">
    <name type="scientific">Brevibacterium pityocampae</name>
    <dbReference type="NCBI Taxonomy" id="506594"/>
    <lineage>
        <taxon>Bacteria</taxon>
        <taxon>Bacillati</taxon>
        <taxon>Actinomycetota</taxon>
        <taxon>Actinomycetes</taxon>
        <taxon>Micrococcales</taxon>
        <taxon>Brevibacteriaceae</taxon>
        <taxon>Brevibacterium</taxon>
    </lineage>
</organism>
<evidence type="ECO:0000256" key="8">
    <source>
        <dbReference type="SAM" id="Phobius"/>
    </source>
</evidence>
<evidence type="ECO:0000313" key="11">
    <source>
        <dbReference type="Proteomes" id="UP001500642"/>
    </source>
</evidence>
<proteinExistence type="inferred from homology"/>
<comment type="subcellular location">
    <subcellularLocation>
        <location evidence="1">Membrane</location>
        <topology evidence="1">Multi-pass membrane protein</topology>
    </subcellularLocation>
</comment>
<evidence type="ECO:0000256" key="2">
    <source>
        <dbReference type="ARBA" id="ARBA00009045"/>
    </source>
</evidence>
<feature type="transmembrane region" description="Helical" evidence="8">
    <location>
        <begin position="249"/>
        <end position="274"/>
    </location>
</feature>
<evidence type="ECO:0000256" key="3">
    <source>
        <dbReference type="ARBA" id="ARBA00022692"/>
    </source>
</evidence>
<keyword evidence="5 8" id="KW-1133">Transmembrane helix</keyword>
<dbReference type="InterPro" id="IPR035952">
    <property type="entry name" value="Rhomboid-like_sf"/>
</dbReference>
<evidence type="ECO:0000256" key="6">
    <source>
        <dbReference type="ARBA" id="ARBA00023136"/>
    </source>
</evidence>
<feature type="transmembrane region" description="Helical" evidence="8">
    <location>
        <begin position="199"/>
        <end position="216"/>
    </location>
</feature>
<dbReference type="InterPro" id="IPR022764">
    <property type="entry name" value="Peptidase_S54_rhomboid_dom"/>
</dbReference>
<evidence type="ECO:0000259" key="9">
    <source>
        <dbReference type="Pfam" id="PF01694"/>
    </source>
</evidence>